<keyword evidence="2" id="KW-0964">Secreted</keyword>
<evidence type="ECO:0000313" key="6">
    <source>
        <dbReference type="EMBL" id="PAV81343.1"/>
    </source>
</evidence>
<organism evidence="6 7">
    <name type="scientific">Diploscapter pachys</name>
    <dbReference type="NCBI Taxonomy" id="2018661"/>
    <lineage>
        <taxon>Eukaryota</taxon>
        <taxon>Metazoa</taxon>
        <taxon>Ecdysozoa</taxon>
        <taxon>Nematoda</taxon>
        <taxon>Chromadorea</taxon>
        <taxon>Rhabditida</taxon>
        <taxon>Rhabditina</taxon>
        <taxon>Rhabditomorpha</taxon>
        <taxon>Rhabditoidea</taxon>
        <taxon>Rhabditidae</taxon>
        <taxon>Diploscapter</taxon>
    </lineage>
</organism>
<sequence>MSKIQLLKSVLLPVMIQSVYCWSITLNDAKSIRLMQIAEELTAMGIHQDVSNEDGIVMSSVALSETDLTPYLNRPTKRMLNSHAKALPRKDTELCKEHGCCAHDFVIDLSALGYNSIIEPTVLNVGICYNMIGKCPKALYERNGVPALRGTSCLADNFEPVTISYLDEDNEKIPQPLSRMIITNCTCN</sequence>
<dbReference type="InterPro" id="IPR029034">
    <property type="entry name" value="Cystine-knot_cytokine"/>
</dbReference>
<dbReference type="GO" id="GO:0005576">
    <property type="term" value="C:extracellular region"/>
    <property type="evidence" value="ECO:0007669"/>
    <property type="project" value="UniProtKB-SubCell"/>
</dbReference>
<dbReference type="Proteomes" id="UP000218231">
    <property type="component" value="Unassembled WGS sequence"/>
</dbReference>
<dbReference type="AlphaFoldDB" id="A0A2A2L5C8"/>
<dbReference type="Pfam" id="PF00019">
    <property type="entry name" value="TGF_beta"/>
    <property type="match status" value="1"/>
</dbReference>
<protein>
    <recommendedName>
        <fullName evidence="5">TGF-beta family profile domain-containing protein</fullName>
    </recommendedName>
</protein>
<gene>
    <name evidence="6" type="ORF">WR25_09328</name>
</gene>
<evidence type="ECO:0000313" key="7">
    <source>
        <dbReference type="Proteomes" id="UP000218231"/>
    </source>
</evidence>
<evidence type="ECO:0000256" key="4">
    <source>
        <dbReference type="SAM" id="SignalP"/>
    </source>
</evidence>
<dbReference type="SMART" id="SM00204">
    <property type="entry name" value="TGFB"/>
    <property type="match status" value="1"/>
</dbReference>
<keyword evidence="3" id="KW-0339">Growth factor</keyword>
<evidence type="ECO:0000256" key="3">
    <source>
        <dbReference type="RuleBase" id="RU000354"/>
    </source>
</evidence>
<proteinExistence type="inferred from homology"/>
<dbReference type="GO" id="GO:0008083">
    <property type="term" value="F:growth factor activity"/>
    <property type="evidence" value="ECO:0007669"/>
    <property type="project" value="UniProtKB-KW"/>
</dbReference>
<dbReference type="PROSITE" id="PS51362">
    <property type="entry name" value="TGF_BETA_2"/>
    <property type="match status" value="1"/>
</dbReference>
<evidence type="ECO:0000259" key="5">
    <source>
        <dbReference type="PROSITE" id="PS51362"/>
    </source>
</evidence>
<keyword evidence="4" id="KW-0732">Signal</keyword>
<dbReference type="SUPFAM" id="SSF57501">
    <property type="entry name" value="Cystine-knot cytokines"/>
    <property type="match status" value="1"/>
</dbReference>
<evidence type="ECO:0000256" key="1">
    <source>
        <dbReference type="ARBA" id="ARBA00004613"/>
    </source>
</evidence>
<comment type="similarity">
    <text evidence="3">Belongs to the TGF-beta family.</text>
</comment>
<feature type="signal peptide" evidence="4">
    <location>
        <begin position="1"/>
        <end position="21"/>
    </location>
</feature>
<comment type="subcellular location">
    <subcellularLocation>
        <location evidence="1">Secreted</location>
    </subcellularLocation>
</comment>
<dbReference type="EMBL" id="LIAE01007184">
    <property type="protein sequence ID" value="PAV81343.1"/>
    <property type="molecule type" value="Genomic_DNA"/>
</dbReference>
<reference evidence="6 7" key="1">
    <citation type="journal article" date="2017" name="Curr. Biol.">
        <title>Genome architecture and evolution of a unichromosomal asexual nematode.</title>
        <authorList>
            <person name="Fradin H."/>
            <person name="Zegar C."/>
            <person name="Gutwein M."/>
            <person name="Lucas J."/>
            <person name="Kovtun M."/>
            <person name="Corcoran D."/>
            <person name="Baugh L.R."/>
            <person name="Kiontke K."/>
            <person name="Gunsalus K."/>
            <person name="Fitch D.H."/>
            <person name="Piano F."/>
        </authorList>
    </citation>
    <scope>NUCLEOTIDE SEQUENCE [LARGE SCALE GENOMIC DNA]</scope>
    <source>
        <strain evidence="6">PF1309</strain>
    </source>
</reference>
<name>A0A2A2L5C8_9BILA</name>
<feature type="domain" description="TGF-beta family profile" evidence="5">
    <location>
        <begin position="78"/>
        <end position="188"/>
    </location>
</feature>
<dbReference type="InterPro" id="IPR001839">
    <property type="entry name" value="TGF-b_C"/>
</dbReference>
<feature type="chain" id="PRO_5013081681" description="TGF-beta family profile domain-containing protein" evidence="4">
    <location>
        <begin position="22"/>
        <end position="188"/>
    </location>
</feature>
<comment type="caution">
    <text evidence="6">The sequence shown here is derived from an EMBL/GenBank/DDBJ whole genome shotgun (WGS) entry which is preliminary data.</text>
</comment>
<keyword evidence="7" id="KW-1185">Reference proteome</keyword>
<evidence type="ECO:0000256" key="2">
    <source>
        <dbReference type="ARBA" id="ARBA00022525"/>
    </source>
</evidence>
<accession>A0A2A2L5C8</accession>
<dbReference type="Gene3D" id="2.10.90.10">
    <property type="entry name" value="Cystine-knot cytokines"/>
    <property type="match status" value="1"/>
</dbReference>